<evidence type="ECO:0000313" key="2">
    <source>
        <dbReference type="Proteomes" id="UP000217277"/>
    </source>
</evidence>
<gene>
    <name evidence="1" type="ORF">PAGA_a1085</name>
</gene>
<proteinExistence type="predicted"/>
<accession>A0ACA8DUD0</accession>
<dbReference type="EMBL" id="CP011011">
    <property type="protein sequence ID" value="ATC81548.1"/>
    <property type="molecule type" value="Genomic_DNA"/>
</dbReference>
<reference evidence="1" key="1">
    <citation type="submission" date="2015-03" db="EMBL/GenBank/DDBJ databases">
        <authorList>
            <person name="Xie B.-B."/>
            <person name="Rong J.-C."/>
            <person name="Qin Q.-L."/>
            <person name="Zhang Y.-Z."/>
        </authorList>
    </citation>
    <scope>NUCLEOTIDE SEQUENCE</scope>
    <source>
        <strain evidence="1">DSM 14585</strain>
    </source>
</reference>
<evidence type="ECO:0000313" key="1">
    <source>
        <dbReference type="EMBL" id="ATC81548.1"/>
    </source>
</evidence>
<organism evidence="1 2">
    <name type="scientific">Pseudoalteromonas agarivorans DSM 14585</name>
    <dbReference type="NCBI Taxonomy" id="1312369"/>
    <lineage>
        <taxon>Bacteria</taxon>
        <taxon>Pseudomonadati</taxon>
        <taxon>Pseudomonadota</taxon>
        <taxon>Gammaproteobacteria</taxon>
        <taxon>Alteromonadales</taxon>
        <taxon>Pseudoalteromonadaceae</taxon>
        <taxon>Pseudoalteromonas</taxon>
    </lineage>
</organism>
<dbReference type="Proteomes" id="UP000217277">
    <property type="component" value="Chromosome I"/>
</dbReference>
<name>A0ACA8DUD0_9GAMM</name>
<protein>
    <submittedName>
        <fullName evidence="1">Uncharacterized protein</fullName>
    </submittedName>
</protein>
<sequence>MLKSEDYRGLANVIDKKNNCLAELLELSKSFDESSKTFINIFIAKLKVETVTLYTLVDDEKARLKTLLTSMHKTKKQLKIYSAVKGTNDNE</sequence>
<keyword evidence="2" id="KW-1185">Reference proteome</keyword>